<dbReference type="EMBL" id="KQ414716">
    <property type="protein sequence ID" value="KOC62832.1"/>
    <property type="molecule type" value="Genomic_DNA"/>
</dbReference>
<organism evidence="2 3">
    <name type="scientific">Habropoda laboriosa</name>
    <dbReference type="NCBI Taxonomy" id="597456"/>
    <lineage>
        <taxon>Eukaryota</taxon>
        <taxon>Metazoa</taxon>
        <taxon>Ecdysozoa</taxon>
        <taxon>Arthropoda</taxon>
        <taxon>Hexapoda</taxon>
        <taxon>Insecta</taxon>
        <taxon>Pterygota</taxon>
        <taxon>Neoptera</taxon>
        <taxon>Endopterygota</taxon>
        <taxon>Hymenoptera</taxon>
        <taxon>Apocrita</taxon>
        <taxon>Aculeata</taxon>
        <taxon>Apoidea</taxon>
        <taxon>Anthophila</taxon>
        <taxon>Apidae</taxon>
        <taxon>Habropoda</taxon>
    </lineage>
</organism>
<dbReference type="Proteomes" id="UP000053825">
    <property type="component" value="Unassembled WGS sequence"/>
</dbReference>
<protein>
    <submittedName>
        <fullName evidence="2">Uncharacterized protein</fullName>
    </submittedName>
</protein>
<dbReference type="AlphaFoldDB" id="A0A0L7QW40"/>
<evidence type="ECO:0000313" key="2">
    <source>
        <dbReference type="EMBL" id="KOC62832.1"/>
    </source>
</evidence>
<feature type="region of interest" description="Disordered" evidence="1">
    <location>
        <begin position="326"/>
        <end position="369"/>
    </location>
</feature>
<feature type="region of interest" description="Disordered" evidence="1">
    <location>
        <begin position="410"/>
        <end position="454"/>
    </location>
</feature>
<sequence length="942" mass="106010">MKLEMRTTTPRRSAFILCATLKLNRKSKFTYKSLKRRIAQNFVTFLIVYNTKQEDQQFDDLKFPYLRPVFTTSVTLILLFHIFVCNTSSHLKNDRDGSPNNGETYVRRARRIALNEYLVPPPPPRPHSIRAGRVANPSQKDTPGYFSQLMNWLNPFTTLPLYPPLAPPPAQHSGPLLTTPFSAHPVPPLSPPPNPQIYNVPPAPLHNVQHVPPPGRSIDGPYVPVNKGKPCNPCNKIPWIPMQGGGHHSEQYLVPPQLSDGYLPPGNQPSSHDIQYAASDEIRVPVFSQIPVEQSRQQPLYPGLMPFYKAEPSDRPTLSNAPYVDNLKQFESPPAPVTPTPNHEERNPQKYRNSPSTPKQENNRDLSHSVQHKQNTVVNFESPNIENHDFSSQNSNDYYDSFKSNLDHNAGLNHLTPDSNPSASFGNSDFNNHQIGNSNYQYSGDLSPSGSVNKDSQVTTQLSLVTGSSVREGLIHFEESPLLDLTKKGESRTDTQWSTSTVGYTDIYGVSDSTIKTTTDYNLGTDSIFDEDTSSFVKTTESYSSSDIRNINSVFGTSAYAVVNLPENNRNQQVETSTINAQYTNQPNVLHNPLYGQQGFFIKRNKQVQVIIPYTSEYTPIPFQHSYGDWSVKTNFERTQPRKVSPLHEVNIDNYLQQESRNDIRVVNQSQINSNDSNNLNVQVVKTNNSIDVRRLQKNIDNWTIQEYSKPTTSSTILPSSLHPYLLPSKKIPTEYLTTTEPANYANESKDHHESVKTYSLAGFTFNEVEHEGSTSYNIEKIQAPDTTIRIDGSKATASGSGMKEKSTWETYSVSILPGNKERVYVVTPQPVPEKSSKNDLKKREREWERENSQKRSESTINDANNNKSNLSEFEAIEKAYQVLPQAVNNLAVASTGKENIPLWGIMEHEQFASLNLDETDETASEDIVDRPVLYSGHSKVK</sequence>
<dbReference type="STRING" id="597456.A0A0L7QW40"/>
<keyword evidence="3" id="KW-1185">Reference proteome</keyword>
<dbReference type="OrthoDB" id="6630523at2759"/>
<proteinExistence type="predicted"/>
<feature type="compositionally biased region" description="Polar residues" evidence="1">
    <location>
        <begin position="416"/>
        <end position="454"/>
    </location>
</feature>
<feature type="compositionally biased region" description="Polar residues" evidence="1">
    <location>
        <begin position="350"/>
        <end position="360"/>
    </location>
</feature>
<reference evidence="2 3" key="1">
    <citation type="submission" date="2015-07" db="EMBL/GenBank/DDBJ databases">
        <title>The genome of Habropoda laboriosa.</title>
        <authorList>
            <person name="Pan H."/>
            <person name="Kapheim K."/>
        </authorList>
    </citation>
    <scope>NUCLEOTIDE SEQUENCE [LARGE SCALE GENOMIC DNA]</scope>
    <source>
        <strain evidence="2">0110345459</strain>
    </source>
</reference>
<accession>A0A0L7QW40</accession>
<name>A0A0L7QW40_9HYME</name>
<gene>
    <name evidence="2" type="ORF">WH47_02535</name>
</gene>
<feature type="region of interest" description="Disordered" evidence="1">
    <location>
        <begin position="828"/>
        <end position="867"/>
    </location>
</feature>
<feature type="compositionally biased region" description="Basic and acidic residues" evidence="1">
    <location>
        <begin position="835"/>
        <end position="858"/>
    </location>
</feature>
<evidence type="ECO:0000256" key="1">
    <source>
        <dbReference type="SAM" id="MobiDB-lite"/>
    </source>
</evidence>
<evidence type="ECO:0000313" key="3">
    <source>
        <dbReference type="Proteomes" id="UP000053825"/>
    </source>
</evidence>